<feature type="transmembrane region" description="Helical" evidence="9">
    <location>
        <begin position="58"/>
        <end position="76"/>
    </location>
</feature>
<evidence type="ECO:0000256" key="6">
    <source>
        <dbReference type="ARBA" id="ARBA00022801"/>
    </source>
</evidence>
<feature type="transmembrane region" description="Helical" evidence="9">
    <location>
        <begin position="83"/>
        <end position="101"/>
    </location>
</feature>
<dbReference type="GO" id="GO:0005886">
    <property type="term" value="C:plasma membrane"/>
    <property type="evidence" value="ECO:0007669"/>
    <property type="project" value="UniProtKB-SubCell"/>
</dbReference>
<dbReference type="AlphaFoldDB" id="A0A9D1PPH2"/>
<comment type="function">
    <text evidence="9">This protein specifically catalyzes the removal of signal peptides from prolipoproteins.</text>
</comment>
<dbReference type="Pfam" id="PF01252">
    <property type="entry name" value="Peptidase_A8"/>
    <property type="match status" value="1"/>
</dbReference>
<accession>A0A9D1PPH2</accession>
<reference evidence="11" key="2">
    <citation type="submission" date="2021-04" db="EMBL/GenBank/DDBJ databases">
        <authorList>
            <person name="Gilroy R."/>
        </authorList>
    </citation>
    <scope>NUCLEOTIDE SEQUENCE</scope>
    <source>
        <strain evidence="11">5790</strain>
    </source>
</reference>
<dbReference type="GO" id="GO:0004190">
    <property type="term" value="F:aspartic-type endopeptidase activity"/>
    <property type="evidence" value="ECO:0007669"/>
    <property type="project" value="UniProtKB-UniRule"/>
</dbReference>
<comment type="similarity">
    <text evidence="1 9 10">Belongs to the peptidase A8 family.</text>
</comment>
<keyword evidence="8 9" id="KW-0472">Membrane</keyword>
<comment type="caution">
    <text evidence="11">The sequence shown here is derived from an EMBL/GenBank/DDBJ whole genome shotgun (WGS) entry which is preliminary data.</text>
</comment>
<evidence type="ECO:0000256" key="1">
    <source>
        <dbReference type="ARBA" id="ARBA00006139"/>
    </source>
</evidence>
<feature type="transmembrane region" description="Helical" evidence="9">
    <location>
        <begin position="121"/>
        <end position="144"/>
    </location>
</feature>
<evidence type="ECO:0000256" key="3">
    <source>
        <dbReference type="ARBA" id="ARBA00022670"/>
    </source>
</evidence>
<keyword evidence="5 9" id="KW-0064">Aspartyl protease</keyword>
<evidence type="ECO:0000313" key="12">
    <source>
        <dbReference type="Proteomes" id="UP000824162"/>
    </source>
</evidence>
<evidence type="ECO:0000256" key="4">
    <source>
        <dbReference type="ARBA" id="ARBA00022692"/>
    </source>
</evidence>
<proteinExistence type="inferred from homology"/>
<dbReference type="EC" id="3.4.23.36" evidence="9"/>
<dbReference type="NCBIfam" id="TIGR00077">
    <property type="entry name" value="lspA"/>
    <property type="match status" value="1"/>
</dbReference>
<reference evidence="11" key="1">
    <citation type="journal article" date="2021" name="PeerJ">
        <title>Extensive microbial diversity within the chicken gut microbiome revealed by metagenomics and culture.</title>
        <authorList>
            <person name="Gilroy R."/>
            <person name="Ravi A."/>
            <person name="Getino M."/>
            <person name="Pursley I."/>
            <person name="Horton D.L."/>
            <person name="Alikhan N.F."/>
            <person name="Baker D."/>
            <person name="Gharbi K."/>
            <person name="Hall N."/>
            <person name="Watson M."/>
            <person name="Adriaenssens E.M."/>
            <person name="Foster-Nyarko E."/>
            <person name="Jarju S."/>
            <person name="Secka A."/>
            <person name="Antonio M."/>
            <person name="Oren A."/>
            <person name="Chaudhuri R.R."/>
            <person name="La Ragione R."/>
            <person name="Hildebrand F."/>
            <person name="Pallen M.J."/>
        </authorList>
    </citation>
    <scope>NUCLEOTIDE SEQUENCE</scope>
    <source>
        <strain evidence="11">5790</strain>
    </source>
</reference>
<dbReference type="PRINTS" id="PR00781">
    <property type="entry name" value="LIPOSIGPTASE"/>
</dbReference>
<dbReference type="EMBL" id="DXIJ01000034">
    <property type="protein sequence ID" value="HIV85506.1"/>
    <property type="molecule type" value="Genomic_DNA"/>
</dbReference>
<name>A0A9D1PPH2_9FIRM</name>
<dbReference type="Proteomes" id="UP000824162">
    <property type="component" value="Unassembled WGS sequence"/>
</dbReference>
<keyword evidence="6 9" id="KW-0378">Hydrolase</keyword>
<feature type="active site" evidence="9">
    <location>
        <position position="127"/>
    </location>
</feature>
<dbReference type="PANTHER" id="PTHR33695">
    <property type="entry name" value="LIPOPROTEIN SIGNAL PEPTIDASE"/>
    <property type="match status" value="1"/>
</dbReference>
<sequence length="156" mass="17217">MIYIILGVFVLILDIITKYWAETVLKGTSGIALIDRVFHFTYVENPGVAFGLLPNMRAVFITLSVLIIAVLLVYYIRTNEKSTWLKLGTSLILCGSAGNLIERIFKGYVVDFLDFRLVNFPVFNIADIAVCTGAAALVIHFLLLDGGKDGAGEKNR</sequence>
<gene>
    <name evidence="9 11" type="primary">lspA</name>
    <name evidence="11" type="ORF">H9900_01710</name>
</gene>
<comment type="pathway">
    <text evidence="9">Protein modification; lipoprotein biosynthesis (signal peptide cleavage).</text>
</comment>
<comment type="subcellular location">
    <subcellularLocation>
        <location evidence="9">Cell membrane</location>
        <topology evidence="9">Multi-pass membrane protein</topology>
    </subcellularLocation>
</comment>
<dbReference type="InterPro" id="IPR001872">
    <property type="entry name" value="Peptidase_A8"/>
</dbReference>
<dbReference type="HAMAP" id="MF_00161">
    <property type="entry name" value="LspA"/>
    <property type="match status" value="1"/>
</dbReference>
<dbReference type="PANTHER" id="PTHR33695:SF1">
    <property type="entry name" value="LIPOPROTEIN SIGNAL PEPTIDASE"/>
    <property type="match status" value="1"/>
</dbReference>
<protein>
    <recommendedName>
        <fullName evidence="9">Lipoprotein signal peptidase</fullName>
        <ecNumber evidence="9">3.4.23.36</ecNumber>
    </recommendedName>
    <alternativeName>
        <fullName evidence="9">Prolipoprotein signal peptidase</fullName>
    </alternativeName>
    <alternativeName>
        <fullName evidence="9">Signal peptidase II</fullName>
        <shortName evidence="9">SPase II</shortName>
    </alternativeName>
</protein>
<evidence type="ECO:0000256" key="10">
    <source>
        <dbReference type="RuleBase" id="RU004181"/>
    </source>
</evidence>
<evidence type="ECO:0000256" key="8">
    <source>
        <dbReference type="ARBA" id="ARBA00023136"/>
    </source>
</evidence>
<evidence type="ECO:0000256" key="9">
    <source>
        <dbReference type="HAMAP-Rule" id="MF_00161"/>
    </source>
</evidence>
<evidence type="ECO:0000313" key="11">
    <source>
        <dbReference type="EMBL" id="HIV85506.1"/>
    </source>
</evidence>
<feature type="active site" evidence="9">
    <location>
        <position position="111"/>
    </location>
</feature>
<evidence type="ECO:0000256" key="7">
    <source>
        <dbReference type="ARBA" id="ARBA00022989"/>
    </source>
</evidence>
<keyword evidence="2 9" id="KW-1003">Cell membrane</keyword>
<dbReference type="GO" id="GO:0006508">
    <property type="term" value="P:proteolysis"/>
    <property type="evidence" value="ECO:0007669"/>
    <property type="project" value="UniProtKB-KW"/>
</dbReference>
<keyword evidence="7 9" id="KW-1133">Transmembrane helix</keyword>
<organism evidence="11 12">
    <name type="scientific">Candidatus Monoglobus merdigallinarum</name>
    <dbReference type="NCBI Taxonomy" id="2838698"/>
    <lineage>
        <taxon>Bacteria</taxon>
        <taxon>Bacillati</taxon>
        <taxon>Bacillota</taxon>
        <taxon>Clostridia</taxon>
        <taxon>Monoglobales</taxon>
        <taxon>Monoglobaceae</taxon>
        <taxon>Monoglobus</taxon>
    </lineage>
</organism>
<comment type="catalytic activity">
    <reaction evidence="9">
        <text>Release of signal peptides from bacterial membrane prolipoproteins. Hydrolyzes -Xaa-Yaa-Zaa-|-(S,diacylglyceryl)Cys-, in which Xaa is hydrophobic (preferably Leu), and Yaa (Ala or Ser) and Zaa (Gly or Ala) have small, neutral side chains.</text>
        <dbReference type="EC" id="3.4.23.36"/>
    </reaction>
</comment>
<keyword evidence="3 9" id="KW-0645">Protease</keyword>
<evidence type="ECO:0000256" key="2">
    <source>
        <dbReference type="ARBA" id="ARBA00022475"/>
    </source>
</evidence>
<evidence type="ECO:0000256" key="5">
    <source>
        <dbReference type="ARBA" id="ARBA00022750"/>
    </source>
</evidence>
<keyword evidence="4 9" id="KW-0812">Transmembrane</keyword>
<comment type="caution">
    <text evidence="9">Lacks conserved residue(s) required for the propagation of feature annotation.</text>
</comment>